<organism evidence="2">
    <name type="scientific">Manihot esculenta</name>
    <name type="common">Cassava</name>
    <name type="synonym">Jatropha manihot</name>
    <dbReference type="NCBI Taxonomy" id="3983"/>
    <lineage>
        <taxon>Eukaryota</taxon>
        <taxon>Viridiplantae</taxon>
        <taxon>Streptophyta</taxon>
        <taxon>Embryophyta</taxon>
        <taxon>Tracheophyta</taxon>
        <taxon>Spermatophyta</taxon>
        <taxon>Magnoliopsida</taxon>
        <taxon>eudicotyledons</taxon>
        <taxon>Gunneridae</taxon>
        <taxon>Pentapetalae</taxon>
        <taxon>rosids</taxon>
        <taxon>fabids</taxon>
        <taxon>Malpighiales</taxon>
        <taxon>Euphorbiaceae</taxon>
        <taxon>Crotonoideae</taxon>
        <taxon>Manihoteae</taxon>
        <taxon>Manihot</taxon>
    </lineage>
</organism>
<feature type="compositionally biased region" description="Basic residues" evidence="1">
    <location>
        <begin position="1"/>
        <end position="22"/>
    </location>
</feature>
<evidence type="ECO:0000313" key="2">
    <source>
        <dbReference type="EMBL" id="OAY26224.1"/>
    </source>
</evidence>
<protein>
    <submittedName>
        <fullName evidence="2">Uncharacterized protein</fullName>
    </submittedName>
</protein>
<gene>
    <name evidence="2" type="ORF">MANES_16G030500</name>
</gene>
<evidence type="ECO:0000256" key="1">
    <source>
        <dbReference type="SAM" id="MobiDB-lite"/>
    </source>
</evidence>
<feature type="region of interest" description="Disordered" evidence="1">
    <location>
        <begin position="1"/>
        <end position="23"/>
    </location>
</feature>
<dbReference type="EMBL" id="CM004402">
    <property type="protein sequence ID" value="OAY26224.1"/>
    <property type="molecule type" value="Genomic_DNA"/>
</dbReference>
<name>A0A2C9U991_MANES</name>
<accession>A0A2C9U991</accession>
<dbReference type="AlphaFoldDB" id="A0A2C9U991"/>
<sequence length="39" mass="4669">MRRASRTTSQKRRRCHRQGHGVRVRETRTIKGGINLVFY</sequence>
<reference evidence="2" key="1">
    <citation type="submission" date="2016-02" db="EMBL/GenBank/DDBJ databases">
        <title>WGS assembly of Manihot esculenta.</title>
        <authorList>
            <person name="Bredeson J.V."/>
            <person name="Prochnik S.E."/>
            <person name="Lyons J.B."/>
            <person name="Schmutz J."/>
            <person name="Grimwood J."/>
            <person name="Vrebalov J."/>
            <person name="Bart R.S."/>
            <person name="Amuge T."/>
            <person name="Ferguson M.E."/>
            <person name="Green R."/>
            <person name="Putnam N."/>
            <person name="Stites J."/>
            <person name="Rounsley S."/>
            <person name="Rokhsar D.S."/>
        </authorList>
    </citation>
    <scope>NUCLEOTIDE SEQUENCE [LARGE SCALE GENOMIC DNA]</scope>
    <source>
        <tissue evidence="2">Leaf</tissue>
    </source>
</reference>
<proteinExistence type="predicted"/>